<proteinExistence type="predicted"/>
<protein>
    <submittedName>
        <fullName evidence="1">Uncharacterized protein</fullName>
    </submittedName>
</protein>
<organism evidence="1">
    <name type="scientific">Medicago truncatula</name>
    <name type="common">Barrel medic</name>
    <name type="synonym">Medicago tribuloides</name>
    <dbReference type="NCBI Taxonomy" id="3880"/>
    <lineage>
        <taxon>Eukaryota</taxon>
        <taxon>Viridiplantae</taxon>
        <taxon>Streptophyta</taxon>
        <taxon>Embryophyta</taxon>
        <taxon>Tracheophyta</taxon>
        <taxon>Spermatophyta</taxon>
        <taxon>Magnoliopsida</taxon>
        <taxon>eudicotyledons</taxon>
        <taxon>Gunneridae</taxon>
        <taxon>Pentapetalae</taxon>
        <taxon>rosids</taxon>
        <taxon>fabids</taxon>
        <taxon>Fabales</taxon>
        <taxon>Fabaceae</taxon>
        <taxon>Papilionoideae</taxon>
        <taxon>50 kb inversion clade</taxon>
        <taxon>NPAAA clade</taxon>
        <taxon>Hologalegina</taxon>
        <taxon>IRL clade</taxon>
        <taxon>Trifolieae</taxon>
        <taxon>Medicago</taxon>
    </lineage>
</organism>
<dbReference type="AlphaFoldDB" id="A0A396IWB2"/>
<accession>A0A396IWB2</accession>
<sequence length="52" mass="6125">MNFSTTFPEFEMKTGIDKYRIGLRCKHESCRYGCYLSLAFGGTRFKHIELKL</sequence>
<gene>
    <name evidence="1" type="ORF">MtrunA17_Chr3g0119741</name>
</gene>
<comment type="caution">
    <text evidence="1">The sequence shown here is derived from an EMBL/GenBank/DDBJ whole genome shotgun (WGS) entry which is preliminary data.</text>
</comment>
<dbReference type="EMBL" id="PSQE01000003">
    <property type="protein sequence ID" value="RHN68971.1"/>
    <property type="molecule type" value="Genomic_DNA"/>
</dbReference>
<evidence type="ECO:0000313" key="1">
    <source>
        <dbReference type="EMBL" id="RHN68971.1"/>
    </source>
</evidence>
<dbReference type="Proteomes" id="UP000265566">
    <property type="component" value="Chromosome 3"/>
</dbReference>
<reference evidence="1" key="1">
    <citation type="journal article" date="2018" name="Nat. Plants">
        <title>Whole-genome landscape of Medicago truncatula symbiotic genes.</title>
        <authorList>
            <person name="Pecrix Y."/>
            <person name="Gamas P."/>
            <person name="Carrere S."/>
        </authorList>
    </citation>
    <scope>NUCLEOTIDE SEQUENCE</scope>
    <source>
        <tissue evidence="1">Leaves</tissue>
    </source>
</reference>
<name>A0A396IWB2_MEDTR</name>
<dbReference type="Gramene" id="rna17396">
    <property type="protein sequence ID" value="RHN68971.1"/>
    <property type="gene ID" value="gene17396"/>
</dbReference>